<feature type="domain" description="N-acetyltransferase" evidence="3">
    <location>
        <begin position="9"/>
        <end position="163"/>
    </location>
</feature>
<dbReference type="RefSeq" id="WP_345236779.1">
    <property type="nucleotide sequence ID" value="NZ_BAABGZ010000060.1"/>
</dbReference>
<dbReference type="Pfam" id="PF00583">
    <property type="entry name" value="Acetyltransf_1"/>
    <property type="match status" value="2"/>
</dbReference>
<dbReference type="EMBL" id="BAABGZ010000060">
    <property type="protein sequence ID" value="GAA4361555.1"/>
    <property type="molecule type" value="Genomic_DNA"/>
</dbReference>
<accession>A0ABP8IKJ1</accession>
<sequence>MTSIELIQKPLLEFTPAEACAAMNRSFEEYLVPMVFTPATFERRFRGENLDVEASKLWFKGSELVGVVLIARRGWNSRVAAMGLVVGERSKGYGKVMLQAAIDEATARGDHNLLLEVFTPNERARRLYESLGFRNTRLLSTFNCPVKTTSVSSRELTEADPREVARLLGQETDIELPWMVAPETLAATAPPVRAFHLESKAYAIVRADPTRTLLLTLVVPQAYRRQGWGSRLLRAVEAAYADKSLMTYMVLEGPAYEFLTARGWQPQDLTLWEMVRPL</sequence>
<dbReference type="PROSITE" id="PS51186">
    <property type="entry name" value="GNAT"/>
    <property type="match status" value="1"/>
</dbReference>
<gene>
    <name evidence="4" type="ORF">GCM10023185_28730</name>
</gene>
<evidence type="ECO:0000256" key="1">
    <source>
        <dbReference type="ARBA" id="ARBA00022679"/>
    </source>
</evidence>
<evidence type="ECO:0000313" key="4">
    <source>
        <dbReference type="EMBL" id="GAA4361555.1"/>
    </source>
</evidence>
<dbReference type="PANTHER" id="PTHR43420">
    <property type="entry name" value="ACETYLTRANSFERASE"/>
    <property type="match status" value="1"/>
</dbReference>
<evidence type="ECO:0000313" key="5">
    <source>
        <dbReference type="Proteomes" id="UP001501153"/>
    </source>
</evidence>
<dbReference type="Proteomes" id="UP001501153">
    <property type="component" value="Unassembled WGS sequence"/>
</dbReference>
<dbReference type="InterPro" id="IPR050680">
    <property type="entry name" value="YpeA/RimI_acetyltransf"/>
</dbReference>
<keyword evidence="1" id="KW-0808">Transferase</keyword>
<protein>
    <submittedName>
        <fullName evidence="4">GNAT family N-acetyltransferase</fullName>
    </submittedName>
</protein>
<dbReference type="InterPro" id="IPR000182">
    <property type="entry name" value="GNAT_dom"/>
</dbReference>
<dbReference type="InterPro" id="IPR016181">
    <property type="entry name" value="Acyl_CoA_acyltransferase"/>
</dbReference>
<keyword evidence="2" id="KW-0012">Acyltransferase</keyword>
<evidence type="ECO:0000256" key="2">
    <source>
        <dbReference type="ARBA" id="ARBA00023315"/>
    </source>
</evidence>
<organism evidence="4 5">
    <name type="scientific">Hymenobacter saemangeumensis</name>
    <dbReference type="NCBI Taxonomy" id="1084522"/>
    <lineage>
        <taxon>Bacteria</taxon>
        <taxon>Pseudomonadati</taxon>
        <taxon>Bacteroidota</taxon>
        <taxon>Cytophagia</taxon>
        <taxon>Cytophagales</taxon>
        <taxon>Hymenobacteraceae</taxon>
        <taxon>Hymenobacter</taxon>
    </lineage>
</organism>
<dbReference type="Gene3D" id="3.40.630.30">
    <property type="match status" value="2"/>
</dbReference>
<evidence type="ECO:0000259" key="3">
    <source>
        <dbReference type="PROSITE" id="PS51186"/>
    </source>
</evidence>
<dbReference type="SUPFAM" id="SSF55729">
    <property type="entry name" value="Acyl-CoA N-acyltransferases (Nat)"/>
    <property type="match status" value="2"/>
</dbReference>
<proteinExistence type="predicted"/>
<dbReference type="CDD" id="cd04301">
    <property type="entry name" value="NAT_SF"/>
    <property type="match status" value="1"/>
</dbReference>
<comment type="caution">
    <text evidence="4">The sequence shown here is derived from an EMBL/GenBank/DDBJ whole genome shotgun (WGS) entry which is preliminary data.</text>
</comment>
<name>A0ABP8IKJ1_9BACT</name>
<keyword evidence="5" id="KW-1185">Reference proteome</keyword>
<reference evidence="5" key="1">
    <citation type="journal article" date="2019" name="Int. J. Syst. Evol. Microbiol.">
        <title>The Global Catalogue of Microorganisms (GCM) 10K type strain sequencing project: providing services to taxonomists for standard genome sequencing and annotation.</title>
        <authorList>
            <consortium name="The Broad Institute Genomics Platform"/>
            <consortium name="The Broad Institute Genome Sequencing Center for Infectious Disease"/>
            <person name="Wu L."/>
            <person name="Ma J."/>
        </authorList>
    </citation>
    <scope>NUCLEOTIDE SEQUENCE [LARGE SCALE GENOMIC DNA]</scope>
    <source>
        <strain evidence="5">JCM 17923</strain>
    </source>
</reference>